<dbReference type="SUPFAM" id="SSF144091">
    <property type="entry name" value="Rhomboid-like"/>
    <property type="match status" value="1"/>
</dbReference>
<feature type="transmembrane region" description="Helical" evidence="5">
    <location>
        <begin position="138"/>
        <end position="159"/>
    </location>
</feature>
<evidence type="ECO:0000313" key="8">
    <source>
        <dbReference type="Proteomes" id="UP000754644"/>
    </source>
</evidence>
<protein>
    <submittedName>
        <fullName evidence="7">Rhombosortase</fullName>
        <ecNumber evidence="7">3.4.21.-</ecNumber>
    </submittedName>
</protein>
<dbReference type="InterPro" id="IPR035952">
    <property type="entry name" value="Rhomboid-like_sf"/>
</dbReference>
<evidence type="ECO:0000313" key="7">
    <source>
        <dbReference type="EMBL" id="NQV64608.1"/>
    </source>
</evidence>
<evidence type="ECO:0000256" key="3">
    <source>
        <dbReference type="ARBA" id="ARBA00022989"/>
    </source>
</evidence>
<dbReference type="AlphaFoldDB" id="A0A972VUR3"/>
<keyword evidence="4 5" id="KW-0472">Membrane</keyword>
<dbReference type="Gene3D" id="1.20.1540.10">
    <property type="entry name" value="Rhomboid-like"/>
    <property type="match status" value="1"/>
</dbReference>
<dbReference type="EMBL" id="JABMOJ010000164">
    <property type="protein sequence ID" value="NQV64608.1"/>
    <property type="molecule type" value="Genomic_DNA"/>
</dbReference>
<feature type="transmembrane region" description="Helical" evidence="5">
    <location>
        <begin position="12"/>
        <end position="30"/>
    </location>
</feature>
<keyword evidence="2 5" id="KW-0812">Transmembrane</keyword>
<organism evidence="7 8">
    <name type="scientific">SAR86 cluster bacterium</name>
    <dbReference type="NCBI Taxonomy" id="2030880"/>
    <lineage>
        <taxon>Bacteria</taxon>
        <taxon>Pseudomonadati</taxon>
        <taxon>Pseudomonadota</taxon>
        <taxon>Gammaproteobacteria</taxon>
        <taxon>SAR86 cluster</taxon>
    </lineage>
</organism>
<sequence>MLKDHLALKPDQIAGPLVIAGLAIAAQFIGLDTLAFDREAIQGEQYWRLLSAHLVHTNDTHLVMSLAGVLALWLMQGDDYNARDYLTAAMTSAVGVSACLYYLDSSVSWYAGLSGLLHGLFAWGVTADLHARRHVGAFLVIGLLGKLLLEQTFGAAPASERMTGYPVVVDANLYGAAFGSLTGAIMLYLRRQVRPER</sequence>
<dbReference type="GO" id="GO:0016020">
    <property type="term" value="C:membrane"/>
    <property type="evidence" value="ECO:0007669"/>
    <property type="project" value="UniProtKB-SubCell"/>
</dbReference>
<feature type="transmembrane region" description="Helical" evidence="5">
    <location>
        <begin position="171"/>
        <end position="189"/>
    </location>
</feature>
<dbReference type="Pfam" id="PF01694">
    <property type="entry name" value="Rhomboid"/>
    <property type="match status" value="1"/>
</dbReference>
<accession>A0A972VUR3</accession>
<evidence type="ECO:0000256" key="1">
    <source>
        <dbReference type="ARBA" id="ARBA00004141"/>
    </source>
</evidence>
<dbReference type="EC" id="3.4.21.-" evidence="7"/>
<name>A0A972VUR3_9GAMM</name>
<keyword evidence="3 5" id="KW-1133">Transmembrane helix</keyword>
<reference evidence="7" key="1">
    <citation type="submission" date="2020-05" db="EMBL/GenBank/DDBJ databases">
        <title>Sulfur intermediates as new biogeochemical hubs in an aquatic model microbial ecosystem.</title>
        <authorList>
            <person name="Vigneron A."/>
        </authorList>
    </citation>
    <scope>NUCLEOTIDE SEQUENCE</scope>
    <source>
        <strain evidence="7">Bin.250</strain>
    </source>
</reference>
<evidence type="ECO:0000259" key="6">
    <source>
        <dbReference type="Pfam" id="PF01694"/>
    </source>
</evidence>
<gene>
    <name evidence="7" type="primary">rrtA</name>
    <name evidence="7" type="ORF">HQ497_04510</name>
</gene>
<dbReference type="NCBIfam" id="TIGR03902">
    <property type="entry name" value="rhom_GG_sort"/>
    <property type="match status" value="1"/>
</dbReference>
<evidence type="ECO:0000256" key="2">
    <source>
        <dbReference type="ARBA" id="ARBA00022692"/>
    </source>
</evidence>
<dbReference type="InterPro" id="IPR023826">
    <property type="entry name" value="Rhom-like_SP_proteobac"/>
</dbReference>
<proteinExistence type="predicted"/>
<evidence type="ECO:0000256" key="5">
    <source>
        <dbReference type="SAM" id="Phobius"/>
    </source>
</evidence>
<dbReference type="InterPro" id="IPR022764">
    <property type="entry name" value="Peptidase_S54_rhomboid_dom"/>
</dbReference>
<comment type="caution">
    <text evidence="7">The sequence shown here is derived from an EMBL/GenBank/DDBJ whole genome shotgun (WGS) entry which is preliminary data.</text>
</comment>
<comment type="subcellular location">
    <subcellularLocation>
        <location evidence="1">Membrane</location>
        <topology evidence="1">Multi-pass membrane protein</topology>
    </subcellularLocation>
</comment>
<evidence type="ECO:0000256" key="4">
    <source>
        <dbReference type="ARBA" id="ARBA00023136"/>
    </source>
</evidence>
<dbReference type="GO" id="GO:0004252">
    <property type="term" value="F:serine-type endopeptidase activity"/>
    <property type="evidence" value="ECO:0007669"/>
    <property type="project" value="InterPro"/>
</dbReference>
<feature type="domain" description="Peptidase S54 rhomboid" evidence="6">
    <location>
        <begin position="44"/>
        <end position="187"/>
    </location>
</feature>
<feature type="transmembrane region" description="Helical" evidence="5">
    <location>
        <begin position="109"/>
        <end position="126"/>
    </location>
</feature>
<keyword evidence="7" id="KW-0378">Hydrolase</keyword>
<dbReference type="Proteomes" id="UP000754644">
    <property type="component" value="Unassembled WGS sequence"/>
</dbReference>